<dbReference type="InterPro" id="IPR024752">
    <property type="entry name" value="Myb/SANT-like_dom"/>
</dbReference>
<dbReference type="PANTHER" id="PTHR46250">
    <property type="entry name" value="MYB/SANT-LIKE DNA-BINDING DOMAIN PROTEIN-RELATED"/>
    <property type="match status" value="1"/>
</dbReference>
<proteinExistence type="predicted"/>
<feature type="domain" description="Myb/SANT-like" evidence="2">
    <location>
        <begin position="22"/>
        <end position="119"/>
    </location>
</feature>
<reference evidence="3 4" key="1">
    <citation type="journal article" date="2021" name="Comput. Struct. Biotechnol. J.">
        <title>De novo genome assembly of the potent medicinal plant Rehmannia glutinosa using nanopore technology.</title>
        <authorList>
            <person name="Ma L."/>
            <person name="Dong C."/>
            <person name="Song C."/>
            <person name="Wang X."/>
            <person name="Zheng X."/>
            <person name="Niu Y."/>
            <person name="Chen S."/>
            <person name="Feng W."/>
        </authorList>
    </citation>
    <scope>NUCLEOTIDE SEQUENCE [LARGE SCALE GENOMIC DNA]</scope>
    <source>
        <strain evidence="3">DH-2019</strain>
    </source>
</reference>
<protein>
    <recommendedName>
        <fullName evidence="2">Myb/SANT-like domain-containing protein</fullName>
    </recommendedName>
</protein>
<name>A0ABR0UJV3_REHGL</name>
<dbReference type="Pfam" id="PF12776">
    <property type="entry name" value="Myb_DNA-bind_3"/>
    <property type="match status" value="1"/>
</dbReference>
<evidence type="ECO:0000259" key="2">
    <source>
        <dbReference type="Pfam" id="PF12776"/>
    </source>
</evidence>
<evidence type="ECO:0000313" key="4">
    <source>
        <dbReference type="Proteomes" id="UP001318860"/>
    </source>
</evidence>
<comment type="caution">
    <text evidence="3">The sequence shown here is derived from an EMBL/GenBank/DDBJ whole genome shotgun (WGS) entry which is preliminary data.</text>
</comment>
<evidence type="ECO:0000313" key="3">
    <source>
        <dbReference type="EMBL" id="KAK6122235.1"/>
    </source>
</evidence>
<accession>A0ABR0UJV3</accession>
<keyword evidence="4" id="KW-1185">Reference proteome</keyword>
<gene>
    <name evidence="3" type="ORF">DH2020_044023</name>
</gene>
<feature type="compositionally biased region" description="Polar residues" evidence="1">
    <location>
        <begin position="132"/>
        <end position="146"/>
    </location>
</feature>
<organism evidence="3 4">
    <name type="scientific">Rehmannia glutinosa</name>
    <name type="common">Chinese foxglove</name>
    <dbReference type="NCBI Taxonomy" id="99300"/>
    <lineage>
        <taxon>Eukaryota</taxon>
        <taxon>Viridiplantae</taxon>
        <taxon>Streptophyta</taxon>
        <taxon>Embryophyta</taxon>
        <taxon>Tracheophyta</taxon>
        <taxon>Spermatophyta</taxon>
        <taxon>Magnoliopsida</taxon>
        <taxon>eudicotyledons</taxon>
        <taxon>Gunneridae</taxon>
        <taxon>Pentapetalae</taxon>
        <taxon>asterids</taxon>
        <taxon>lamiids</taxon>
        <taxon>Lamiales</taxon>
        <taxon>Orobanchaceae</taxon>
        <taxon>Rehmannieae</taxon>
        <taxon>Rehmannia</taxon>
    </lineage>
</organism>
<dbReference type="PANTHER" id="PTHR46250:SF15">
    <property type="entry name" value="OS01G0523800 PROTEIN"/>
    <property type="match status" value="1"/>
</dbReference>
<evidence type="ECO:0000256" key="1">
    <source>
        <dbReference type="SAM" id="MobiDB-lite"/>
    </source>
</evidence>
<sequence length="248" mass="28585">MESSGSVPRRGPIRKNTQCRRSWTVEEEHVLLHALKELVAQGFKCDNGFKSGYQNMLEHSMKQAFPGTTLRSTPHISSKIHVWKKDYGSISMILSRTRFRWNDSSNTLTVKEDIFWDEYVKIPNPTDENDHTSTYNPQNSARVSDNSQKKRKQKYPESDRFLNAFENFCEKTDARLSDIAKRIGFEQDASSSRKSLYDALDKMTFLTVESKIAVATQLSKKTEELDIFFSLSDENKATMVKMVLEGKF</sequence>
<dbReference type="Proteomes" id="UP001318860">
    <property type="component" value="Unassembled WGS sequence"/>
</dbReference>
<feature type="region of interest" description="Disordered" evidence="1">
    <location>
        <begin position="126"/>
        <end position="153"/>
    </location>
</feature>
<dbReference type="EMBL" id="JABTTQ020002732">
    <property type="protein sequence ID" value="KAK6122235.1"/>
    <property type="molecule type" value="Genomic_DNA"/>
</dbReference>